<keyword evidence="1" id="KW-0812">Transmembrane</keyword>
<gene>
    <name evidence="2" type="ORF">DA075_10790</name>
</gene>
<dbReference type="Pfam" id="PF04964">
    <property type="entry name" value="Flp_Fap"/>
    <property type="match status" value="1"/>
</dbReference>
<evidence type="ECO:0000313" key="3">
    <source>
        <dbReference type="Proteomes" id="UP000244755"/>
    </source>
</evidence>
<keyword evidence="1" id="KW-1133">Transmembrane helix</keyword>
<sequence>MMSKLKRFVSDESGATAIEYGLIATLIAIAVIAAARSVGNNLGAQFNSIAGNLK</sequence>
<evidence type="ECO:0000256" key="1">
    <source>
        <dbReference type="SAM" id="Phobius"/>
    </source>
</evidence>
<dbReference type="Proteomes" id="UP000244755">
    <property type="component" value="Chromosome 1"/>
</dbReference>
<organism evidence="2 3">
    <name type="scientific">Methylobacterium currus</name>
    <dbReference type="NCBI Taxonomy" id="2051553"/>
    <lineage>
        <taxon>Bacteria</taxon>
        <taxon>Pseudomonadati</taxon>
        <taxon>Pseudomonadota</taxon>
        <taxon>Alphaproteobacteria</taxon>
        <taxon>Hyphomicrobiales</taxon>
        <taxon>Methylobacteriaceae</taxon>
        <taxon>Methylobacterium</taxon>
    </lineage>
</organism>
<evidence type="ECO:0000313" key="2">
    <source>
        <dbReference type="EMBL" id="AWB21338.1"/>
    </source>
</evidence>
<keyword evidence="1" id="KW-0472">Membrane</keyword>
<reference evidence="2 3" key="1">
    <citation type="submission" date="2018-04" db="EMBL/GenBank/DDBJ databases">
        <title>Methylobacterium sp. PR1016A genome.</title>
        <authorList>
            <person name="Park W."/>
        </authorList>
    </citation>
    <scope>NUCLEOTIDE SEQUENCE [LARGE SCALE GENOMIC DNA]</scope>
    <source>
        <strain evidence="2 3">PR1016A</strain>
    </source>
</reference>
<feature type="transmembrane region" description="Helical" evidence="1">
    <location>
        <begin position="20"/>
        <end position="38"/>
    </location>
</feature>
<dbReference type="KEGG" id="mee:DA075_10790"/>
<dbReference type="RefSeq" id="WP_099953212.1">
    <property type="nucleotide sequence ID" value="NZ_CP028843.1"/>
</dbReference>
<dbReference type="EMBL" id="CP028843">
    <property type="protein sequence ID" value="AWB21338.1"/>
    <property type="molecule type" value="Genomic_DNA"/>
</dbReference>
<accession>A0A2R4WIH7</accession>
<keyword evidence="3" id="KW-1185">Reference proteome</keyword>
<dbReference type="InterPro" id="IPR007047">
    <property type="entry name" value="Flp_Fap"/>
</dbReference>
<proteinExistence type="predicted"/>
<protein>
    <submittedName>
        <fullName evidence="2">Flp family type IVb pilin</fullName>
    </submittedName>
</protein>
<name>A0A2R4WIH7_9HYPH</name>
<dbReference type="AlphaFoldDB" id="A0A2R4WIH7"/>